<dbReference type="EMBL" id="VZZJ01000064">
    <property type="protein sequence ID" value="KAB1067671.1"/>
    <property type="molecule type" value="Genomic_DNA"/>
</dbReference>
<evidence type="ECO:0000256" key="3">
    <source>
        <dbReference type="ARBA" id="ARBA00022448"/>
    </source>
</evidence>
<evidence type="ECO:0000256" key="9">
    <source>
        <dbReference type="ARBA" id="ARBA00023237"/>
    </source>
</evidence>
<dbReference type="GO" id="GO:0009279">
    <property type="term" value="C:cell outer membrane"/>
    <property type="evidence" value="ECO:0007669"/>
    <property type="project" value="UniProtKB-SubCell"/>
</dbReference>
<reference evidence="14 15" key="1">
    <citation type="submission" date="2019-09" db="EMBL/GenBank/DDBJ databases">
        <title>YIM 132548 draft genome.</title>
        <authorList>
            <person name="Jiang L."/>
        </authorList>
    </citation>
    <scope>NUCLEOTIDE SEQUENCE [LARGE SCALE GENOMIC DNA]</scope>
    <source>
        <strain evidence="14 15">YIM 132548</strain>
    </source>
</reference>
<dbReference type="InterPro" id="IPR037066">
    <property type="entry name" value="Plug_dom_sf"/>
</dbReference>
<feature type="domain" description="TonB-dependent receptor plug" evidence="13">
    <location>
        <begin position="112"/>
        <end position="211"/>
    </location>
</feature>
<evidence type="ECO:0000313" key="14">
    <source>
        <dbReference type="EMBL" id="KAB1067671.1"/>
    </source>
</evidence>
<dbReference type="Gene3D" id="2.170.130.10">
    <property type="entry name" value="TonB-dependent receptor, plug domain"/>
    <property type="match status" value="1"/>
</dbReference>
<dbReference type="AlphaFoldDB" id="A0A6N6ME98"/>
<dbReference type="InterPro" id="IPR000531">
    <property type="entry name" value="Beta-barrel_TonB"/>
</dbReference>
<evidence type="ECO:0000259" key="13">
    <source>
        <dbReference type="Pfam" id="PF07715"/>
    </source>
</evidence>
<feature type="domain" description="TonB-dependent receptor-like beta-barrel" evidence="12">
    <location>
        <begin position="297"/>
        <end position="731"/>
    </location>
</feature>
<evidence type="ECO:0000256" key="10">
    <source>
        <dbReference type="PROSITE-ProRule" id="PRU01360"/>
    </source>
</evidence>
<dbReference type="CDD" id="cd01347">
    <property type="entry name" value="ligand_gated_channel"/>
    <property type="match status" value="1"/>
</dbReference>
<name>A0A6N6ME98_9HYPH</name>
<keyword evidence="6 11" id="KW-0798">TonB box</keyword>
<evidence type="ECO:0000256" key="8">
    <source>
        <dbReference type="ARBA" id="ARBA00023170"/>
    </source>
</evidence>
<dbReference type="Proteomes" id="UP000441523">
    <property type="component" value="Unassembled WGS sequence"/>
</dbReference>
<dbReference type="GO" id="GO:0015344">
    <property type="term" value="F:siderophore uptake transmembrane transporter activity"/>
    <property type="evidence" value="ECO:0007669"/>
    <property type="project" value="TreeGrafter"/>
</dbReference>
<comment type="caution">
    <text evidence="14">The sequence shown here is derived from an EMBL/GenBank/DDBJ whole genome shotgun (WGS) entry which is preliminary data.</text>
</comment>
<keyword evidence="8 14" id="KW-0675">Receptor</keyword>
<keyword evidence="3 10" id="KW-0813">Transport</keyword>
<accession>A0A6N6ME98</accession>
<dbReference type="Pfam" id="PF07715">
    <property type="entry name" value="Plug"/>
    <property type="match status" value="1"/>
</dbReference>
<keyword evidence="9 10" id="KW-0998">Cell outer membrane</keyword>
<dbReference type="PROSITE" id="PS52016">
    <property type="entry name" value="TONB_DEPENDENT_REC_3"/>
    <property type="match status" value="1"/>
</dbReference>
<dbReference type="PANTHER" id="PTHR32552:SF82">
    <property type="entry name" value="FCUA PROTEIN"/>
    <property type="match status" value="1"/>
</dbReference>
<evidence type="ECO:0000256" key="1">
    <source>
        <dbReference type="ARBA" id="ARBA00004571"/>
    </source>
</evidence>
<comment type="similarity">
    <text evidence="2 10 11">Belongs to the TonB-dependent receptor family.</text>
</comment>
<comment type="subcellular location">
    <subcellularLocation>
        <location evidence="1 10">Cell outer membrane</location>
        <topology evidence="1 10">Multi-pass membrane protein</topology>
    </subcellularLocation>
</comment>
<keyword evidence="15" id="KW-1185">Reference proteome</keyword>
<evidence type="ECO:0000256" key="7">
    <source>
        <dbReference type="ARBA" id="ARBA00023136"/>
    </source>
</evidence>
<dbReference type="GO" id="GO:0038023">
    <property type="term" value="F:signaling receptor activity"/>
    <property type="evidence" value="ECO:0007669"/>
    <property type="project" value="InterPro"/>
</dbReference>
<proteinExistence type="inferred from homology"/>
<evidence type="ECO:0000256" key="11">
    <source>
        <dbReference type="RuleBase" id="RU003357"/>
    </source>
</evidence>
<dbReference type="InterPro" id="IPR010105">
    <property type="entry name" value="TonB_sidphr_rcpt"/>
</dbReference>
<dbReference type="InterPro" id="IPR012910">
    <property type="entry name" value="Plug_dom"/>
</dbReference>
<keyword evidence="7 10" id="KW-0472">Membrane</keyword>
<evidence type="ECO:0000259" key="12">
    <source>
        <dbReference type="Pfam" id="PF00593"/>
    </source>
</evidence>
<dbReference type="Gene3D" id="2.40.170.20">
    <property type="entry name" value="TonB-dependent receptor, beta-barrel domain"/>
    <property type="match status" value="1"/>
</dbReference>
<evidence type="ECO:0000256" key="4">
    <source>
        <dbReference type="ARBA" id="ARBA00022452"/>
    </source>
</evidence>
<dbReference type="Pfam" id="PF00593">
    <property type="entry name" value="TonB_dep_Rec_b-barrel"/>
    <property type="match status" value="1"/>
</dbReference>
<protein>
    <submittedName>
        <fullName evidence="14">TonB-dependent receptor</fullName>
    </submittedName>
</protein>
<dbReference type="InterPro" id="IPR039426">
    <property type="entry name" value="TonB-dep_rcpt-like"/>
</dbReference>
<evidence type="ECO:0000256" key="5">
    <source>
        <dbReference type="ARBA" id="ARBA00022692"/>
    </source>
</evidence>
<dbReference type="NCBIfam" id="TIGR01783">
    <property type="entry name" value="TonB-siderophor"/>
    <property type="match status" value="1"/>
</dbReference>
<evidence type="ECO:0000256" key="2">
    <source>
        <dbReference type="ARBA" id="ARBA00009810"/>
    </source>
</evidence>
<keyword evidence="4 10" id="KW-1134">Transmembrane beta strand</keyword>
<dbReference type="SUPFAM" id="SSF56935">
    <property type="entry name" value="Porins"/>
    <property type="match status" value="1"/>
</dbReference>
<evidence type="ECO:0000313" key="15">
    <source>
        <dbReference type="Proteomes" id="UP000441523"/>
    </source>
</evidence>
<evidence type="ECO:0000256" key="6">
    <source>
        <dbReference type="ARBA" id="ARBA00023077"/>
    </source>
</evidence>
<sequence>MCIALGTTLMTCSAFRSGPVAGGSSTQACPSGRSLRQACLVGISLTTLMIGGGAALAQATRPSSASTMLPELDVTGVGTGVGASAGDTIPYASEGRYEARSADVGPLGRRAIKDTPYSIAVIPQDLIVNNQVRTVNDALRYLPSVQVESRQGFDVSRPQSRGFEGSVVQNTRLDGLNIIGTTAIPIDNLQRIEVLNGLAGALYGPAAPAGVFNYVLKRPTDVPLARAIIAYDSPGIITSAADVGGRFGQDGAIGYRINVVKGVGESYVQDSFLDRSLISGAFDIHFDPDTVLELNASRYSFNQAGLPGGFTYGGGLYGNGRSTILPPAVDPTRAGYGQPGAGVNLTTETGLAKLKHRFNEDWDLVIGGLYQNADRGLYGITNALTNDAGAYSATKNFTQVPRFTIGSNLAYLNGHFDLFGMRNDLTIGTNGFSNDQYLYRNSIVTTLGSASIANPVVFPQKGLPANGGQYRSANVFQQSLITGDTLHFNEQWAVQGVLSTTWLTSTNYSSRGAITSTDTRNAALSPTASLIYTPTRQLTTYFTFADSLQQGDVATADASNANTILAPYRSRQYEVGAKYAVSEALLITLDGFRITRPLAFTNPATRIFEVQGTQRNFGIELFASGAVSPELSLLGGVTWLDPRLTGTGNVLTNNTLVVGVPRWRTAVAVDYHPLPVPGLGLTGALQYVTKRAATNYNNSYAAAYATVDLGVRYSTKALGTPMTFRFQVLNVSDTHYWGSIAPGNINGGSGADTAYLGTPRTFQLSMEVDL</sequence>
<organism evidence="14 15">
    <name type="scientific">Methylobacterium planeticum</name>
    <dbReference type="NCBI Taxonomy" id="2615211"/>
    <lineage>
        <taxon>Bacteria</taxon>
        <taxon>Pseudomonadati</taxon>
        <taxon>Pseudomonadota</taxon>
        <taxon>Alphaproteobacteria</taxon>
        <taxon>Hyphomicrobiales</taxon>
        <taxon>Methylobacteriaceae</taxon>
        <taxon>Methylobacterium</taxon>
    </lineage>
</organism>
<dbReference type="GO" id="GO:0015891">
    <property type="term" value="P:siderophore transport"/>
    <property type="evidence" value="ECO:0007669"/>
    <property type="project" value="InterPro"/>
</dbReference>
<gene>
    <name evidence="14" type="ORF">F6X51_27460</name>
</gene>
<keyword evidence="5 10" id="KW-0812">Transmembrane</keyword>
<dbReference type="InterPro" id="IPR036942">
    <property type="entry name" value="Beta-barrel_TonB_sf"/>
</dbReference>
<dbReference type="PANTHER" id="PTHR32552">
    <property type="entry name" value="FERRICHROME IRON RECEPTOR-RELATED"/>
    <property type="match status" value="1"/>
</dbReference>